<evidence type="ECO:0000256" key="1">
    <source>
        <dbReference type="SAM" id="SignalP"/>
    </source>
</evidence>
<keyword evidence="3" id="KW-1185">Reference proteome</keyword>
<evidence type="ECO:0000313" key="3">
    <source>
        <dbReference type="Proteomes" id="UP000272778"/>
    </source>
</evidence>
<dbReference type="EMBL" id="RQIS01000005">
    <property type="protein sequence ID" value="RQH07360.1"/>
    <property type="molecule type" value="Genomic_DNA"/>
</dbReference>
<reference evidence="2 3" key="1">
    <citation type="submission" date="2018-11" db="EMBL/GenBank/DDBJ databases">
        <title>Paraburkholderia sp. DHOA04, isolated from soil.</title>
        <authorList>
            <person name="Gao Z.-H."/>
            <person name="Qiu L.-H."/>
            <person name="Fu J.-C."/>
        </authorList>
    </citation>
    <scope>NUCLEOTIDE SEQUENCE [LARGE SCALE GENOMIC DNA]</scope>
    <source>
        <strain evidence="2 3">DHOA04</strain>
    </source>
</reference>
<dbReference type="PROSITE" id="PS51257">
    <property type="entry name" value="PROKAR_LIPOPROTEIN"/>
    <property type="match status" value="1"/>
</dbReference>
<dbReference type="OrthoDB" id="8965801at2"/>
<name>A0A3N6PY51_9BURK</name>
<gene>
    <name evidence="2" type="ORF">D1Y85_08175</name>
</gene>
<evidence type="ECO:0008006" key="4">
    <source>
        <dbReference type="Google" id="ProtNLM"/>
    </source>
</evidence>
<evidence type="ECO:0000313" key="2">
    <source>
        <dbReference type="EMBL" id="RQH07360.1"/>
    </source>
</evidence>
<sequence>MKILSFILVTSALCACANQPVPMGAQSVGTSEQPTAAVAQCIARKWADRAQQPVILQTMSANNQAVDVYLPGQPQPDGTAATVRPSWSPTNKTWVGYRGGVNAGIEATADISTCL</sequence>
<accession>A0A3N6PY51</accession>
<protein>
    <recommendedName>
        <fullName evidence="4">Lipoprotein</fullName>
    </recommendedName>
</protein>
<feature type="signal peptide" evidence="1">
    <location>
        <begin position="1"/>
        <end position="17"/>
    </location>
</feature>
<keyword evidence="1" id="KW-0732">Signal</keyword>
<organism evidence="2 3">
    <name type="scientific">Paraburkholderia dinghuensis</name>
    <dbReference type="NCBI Taxonomy" id="2305225"/>
    <lineage>
        <taxon>Bacteria</taxon>
        <taxon>Pseudomonadati</taxon>
        <taxon>Pseudomonadota</taxon>
        <taxon>Betaproteobacteria</taxon>
        <taxon>Burkholderiales</taxon>
        <taxon>Burkholderiaceae</taxon>
        <taxon>Paraburkholderia</taxon>
    </lineage>
</organism>
<dbReference type="AlphaFoldDB" id="A0A3N6PY51"/>
<dbReference type="Proteomes" id="UP000272778">
    <property type="component" value="Unassembled WGS sequence"/>
</dbReference>
<proteinExistence type="predicted"/>
<comment type="caution">
    <text evidence="2">The sequence shown here is derived from an EMBL/GenBank/DDBJ whole genome shotgun (WGS) entry which is preliminary data.</text>
</comment>
<feature type="chain" id="PRO_5018115511" description="Lipoprotein" evidence="1">
    <location>
        <begin position="18"/>
        <end position="115"/>
    </location>
</feature>